<comment type="caution">
    <text evidence="2">The sequence shown here is derived from an EMBL/GenBank/DDBJ whole genome shotgun (WGS) entry which is preliminary data.</text>
</comment>
<evidence type="ECO:0000256" key="1">
    <source>
        <dbReference type="SAM" id="Phobius"/>
    </source>
</evidence>
<keyword evidence="1" id="KW-1133">Transmembrane helix</keyword>
<protein>
    <submittedName>
        <fullName evidence="2">Uncharacterized protein</fullName>
    </submittedName>
</protein>
<keyword evidence="3" id="KW-1185">Reference proteome</keyword>
<keyword evidence="1" id="KW-0812">Transmembrane</keyword>
<name>A0A1A9QFM3_9MOLU</name>
<keyword evidence="1" id="KW-0472">Membrane</keyword>
<feature type="transmembrane region" description="Helical" evidence="1">
    <location>
        <begin position="6"/>
        <end position="27"/>
    </location>
</feature>
<accession>A0A1A9QFM3</accession>
<gene>
    <name evidence="2" type="ORF">A6V39_01645</name>
</gene>
<dbReference type="Proteomes" id="UP000077623">
    <property type="component" value="Unassembled WGS sequence"/>
</dbReference>
<proteinExistence type="predicted"/>
<reference evidence="3" key="1">
    <citation type="submission" date="2016-04" db="EMBL/GenBank/DDBJ databases">
        <authorList>
            <person name="Quiroz-Castaneda R.E."/>
            <person name="Martinez-Ocampo F."/>
        </authorList>
    </citation>
    <scope>NUCLEOTIDE SEQUENCE [LARGE SCALE GENOMIC DNA]</scope>
    <source>
        <strain evidence="3">INIFAP01</strain>
    </source>
</reference>
<dbReference type="EMBL" id="LWUJ01000010">
    <property type="protein sequence ID" value="OAL10746.1"/>
    <property type="molecule type" value="Genomic_DNA"/>
</dbReference>
<evidence type="ECO:0000313" key="3">
    <source>
        <dbReference type="Proteomes" id="UP000077623"/>
    </source>
</evidence>
<dbReference type="AlphaFoldDB" id="A0A1A9QFM3"/>
<sequence>MNLHRIGFAVFAETLVAGEIVATVILLNSSKPDVNYVGKTLKSKYPLLKALRSRGYFVIHNNSFWLEETKKLHQRSWLKFHC</sequence>
<organism evidence="2 3">
    <name type="scientific">Candidatus Mycoplasma haematobovis</name>
    <dbReference type="NCBI Taxonomy" id="432608"/>
    <lineage>
        <taxon>Bacteria</taxon>
        <taxon>Bacillati</taxon>
        <taxon>Mycoplasmatota</taxon>
        <taxon>Mollicutes</taxon>
        <taxon>Mycoplasmataceae</taxon>
        <taxon>Mycoplasma</taxon>
    </lineage>
</organism>
<evidence type="ECO:0000313" key="2">
    <source>
        <dbReference type="EMBL" id="OAL10746.1"/>
    </source>
</evidence>